<proteinExistence type="predicted"/>
<evidence type="ECO:0000313" key="1">
    <source>
        <dbReference type="EMBL" id="MPN14028.1"/>
    </source>
</evidence>
<sequence length="40" mass="4917">MLRLFVNLQQLTTDRKDLDMFRAKILQKDLIYNEVNNELY</sequence>
<protein>
    <submittedName>
        <fullName evidence="1">Uncharacterized protein</fullName>
    </submittedName>
</protein>
<reference evidence="1" key="1">
    <citation type="submission" date="2019-08" db="EMBL/GenBank/DDBJ databases">
        <authorList>
            <person name="Kucharzyk K."/>
            <person name="Murdoch R.W."/>
            <person name="Higgins S."/>
            <person name="Loffler F."/>
        </authorList>
    </citation>
    <scope>NUCLEOTIDE SEQUENCE</scope>
</reference>
<organism evidence="1">
    <name type="scientific">bioreactor metagenome</name>
    <dbReference type="NCBI Taxonomy" id="1076179"/>
    <lineage>
        <taxon>unclassified sequences</taxon>
        <taxon>metagenomes</taxon>
        <taxon>ecological metagenomes</taxon>
    </lineage>
</organism>
<name>A0A645FHZ9_9ZZZZ</name>
<dbReference type="AlphaFoldDB" id="A0A645FHZ9"/>
<comment type="caution">
    <text evidence="1">The sequence shown here is derived from an EMBL/GenBank/DDBJ whole genome shotgun (WGS) entry which is preliminary data.</text>
</comment>
<accession>A0A645FHZ9</accession>
<dbReference type="EMBL" id="VSSQ01060615">
    <property type="protein sequence ID" value="MPN14028.1"/>
    <property type="molecule type" value="Genomic_DNA"/>
</dbReference>
<gene>
    <name evidence="1" type="ORF">SDC9_161354</name>
</gene>